<protein>
    <submittedName>
        <fullName evidence="1">Uncharacterized protein</fullName>
    </submittedName>
</protein>
<dbReference type="RefSeq" id="WP_088393762.1">
    <property type="nucleotide sequence ID" value="NZ_MXPU01000006.1"/>
</dbReference>
<proteinExistence type="predicted"/>
<dbReference type="Proteomes" id="UP000197269">
    <property type="component" value="Unassembled WGS sequence"/>
</dbReference>
<sequence length="184" mass="20004">MASPWKLLVRLISPRREQGRENGATEKVRAEALAIAGPTETPAEESLISAARPASEELHGHDHAAAISAVPVHSEEAENDVRYKVDGDVAKMAEDANPPISGGTGIDVTAAHDTPGIKRTVEVAPRKQRSRGKEAVAIANGRKGIHTANEMSLDDEIKVLRAQLTRKLKLQNAQLRKMLDRFER</sequence>
<dbReference type="EMBL" id="MXPU01000006">
    <property type="protein sequence ID" value="OWO95085.1"/>
    <property type="molecule type" value="Genomic_DNA"/>
</dbReference>
<reference evidence="1 2" key="1">
    <citation type="submission" date="2017-03" db="EMBL/GenBank/DDBJ databases">
        <title>Genome of strain Rhizobium sp. CNPSo 668.</title>
        <authorList>
            <person name="Ribeiro R."/>
        </authorList>
    </citation>
    <scope>NUCLEOTIDE SEQUENCE [LARGE SCALE GENOMIC DNA]</scope>
    <source>
        <strain evidence="1 2">CNPSo 668</strain>
    </source>
</reference>
<gene>
    <name evidence="1" type="ORF">B5E41_10250</name>
</gene>
<name>A0A246DXM7_9HYPH</name>
<evidence type="ECO:0000313" key="2">
    <source>
        <dbReference type="Proteomes" id="UP000197269"/>
    </source>
</evidence>
<comment type="caution">
    <text evidence="1">The sequence shown here is derived from an EMBL/GenBank/DDBJ whole genome shotgun (WGS) entry which is preliminary data.</text>
</comment>
<organism evidence="1 2">
    <name type="scientific">Rhizobium esperanzae</name>
    <dbReference type="NCBI Taxonomy" id="1967781"/>
    <lineage>
        <taxon>Bacteria</taxon>
        <taxon>Pseudomonadati</taxon>
        <taxon>Pseudomonadota</taxon>
        <taxon>Alphaproteobacteria</taxon>
        <taxon>Hyphomicrobiales</taxon>
        <taxon>Rhizobiaceae</taxon>
        <taxon>Rhizobium/Agrobacterium group</taxon>
        <taxon>Rhizobium</taxon>
    </lineage>
</organism>
<evidence type="ECO:0000313" key="1">
    <source>
        <dbReference type="EMBL" id="OWO95085.1"/>
    </source>
</evidence>
<accession>A0A246DXM7</accession>
<dbReference type="AlphaFoldDB" id="A0A246DXM7"/>